<proteinExistence type="predicted"/>
<evidence type="ECO:0000256" key="2">
    <source>
        <dbReference type="ARBA" id="ARBA00022692"/>
    </source>
</evidence>
<evidence type="ECO:0000256" key="3">
    <source>
        <dbReference type="ARBA" id="ARBA00022989"/>
    </source>
</evidence>
<evidence type="ECO:0000256" key="5">
    <source>
        <dbReference type="SAM" id="Phobius"/>
    </source>
</evidence>
<dbReference type="Proteomes" id="UP000529637">
    <property type="component" value="Unassembled WGS sequence"/>
</dbReference>
<evidence type="ECO:0000313" key="8">
    <source>
        <dbReference type="Proteomes" id="UP000529637"/>
    </source>
</evidence>
<dbReference type="InterPro" id="IPR007829">
    <property type="entry name" value="TM2"/>
</dbReference>
<accession>A0A7Y6NPW6</accession>
<evidence type="ECO:0000259" key="6">
    <source>
        <dbReference type="Pfam" id="PF05154"/>
    </source>
</evidence>
<comment type="subcellular location">
    <subcellularLocation>
        <location evidence="1">Membrane</location>
        <topology evidence="1">Multi-pass membrane protein</topology>
    </subcellularLocation>
</comment>
<keyword evidence="2 5" id="KW-0812">Transmembrane</keyword>
<evidence type="ECO:0000256" key="1">
    <source>
        <dbReference type="ARBA" id="ARBA00004141"/>
    </source>
</evidence>
<name>A0A7Y6NPW6_9BURK</name>
<dbReference type="AlphaFoldDB" id="A0A7Y6NPW6"/>
<feature type="domain" description="TM2" evidence="6">
    <location>
        <begin position="7"/>
        <end position="50"/>
    </location>
</feature>
<evidence type="ECO:0000256" key="4">
    <source>
        <dbReference type="ARBA" id="ARBA00023136"/>
    </source>
</evidence>
<keyword evidence="8" id="KW-1185">Reference proteome</keyword>
<evidence type="ECO:0000313" key="7">
    <source>
        <dbReference type="EMBL" id="NUZ07125.1"/>
    </source>
</evidence>
<comment type="caution">
    <text evidence="7">The sequence shown here is derived from an EMBL/GenBank/DDBJ whole genome shotgun (WGS) entry which is preliminary data.</text>
</comment>
<feature type="transmembrane region" description="Helical" evidence="5">
    <location>
        <begin position="64"/>
        <end position="87"/>
    </location>
</feature>
<protein>
    <submittedName>
        <fullName evidence="7">TM2 domain-containing protein</fullName>
    </submittedName>
</protein>
<gene>
    <name evidence="7" type="ORF">HQN59_15285</name>
</gene>
<organism evidence="7 8">
    <name type="scientific">Piscinibacter koreensis</name>
    <dbReference type="NCBI Taxonomy" id="2742824"/>
    <lineage>
        <taxon>Bacteria</taxon>
        <taxon>Pseudomonadati</taxon>
        <taxon>Pseudomonadota</taxon>
        <taxon>Betaproteobacteria</taxon>
        <taxon>Burkholderiales</taxon>
        <taxon>Sphaerotilaceae</taxon>
        <taxon>Piscinibacter</taxon>
    </lineage>
</organism>
<feature type="transmembrane region" description="Helical" evidence="5">
    <location>
        <begin position="36"/>
        <end position="52"/>
    </location>
</feature>
<dbReference type="RefSeq" id="WP_176069983.1">
    <property type="nucleotide sequence ID" value="NZ_JABWMJ010000007.1"/>
</dbReference>
<keyword evidence="3 5" id="KW-1133">Transmembrane helix</keyword>
<dbReference type="EMBL" id="JABWMJ010000007">
    <property type="protein sequence ID" value="NUZ07125.1"/>
    <property type="molecule type" value="Genomic_DNA"/>
</dbReference>
<feature type="transmembrane region" description="Helical" evidence="5">
    <location>
        <begin position="107"/>
        <end position="131"/>
    </location>
</feature>
<reference evidence="7 8" key="1">
    <citation type="submission" date="2020-06" db="EMBL/GenBank/DDBJ databases">
        <title>Schlegella sp. ID0723 isolated from air conditioner.</title>
        <authorList>
            <person name="Kim D.Y."/>
            <person name="Kim D.-U."/>
        </authorList>
    </citation>
    <scope>NUCLEOTIDE SEQUENCE [LARGE SCALE GENOMIC DNA]</scope>
    <source>
        <strain evidence="7 8">ID0723</strain>
    </source>
</reference>
<keyword evidence="4 5" id="KW-0472">Membrane</keyword>
<sequence>MTARRHRSKLVATWLAFLFGSLGVHRFYLHGLRDVWGWLFPLPTLVGIYGVLRMRALGGDDLLPWFLIPWLGLTLSAAMLTAVIYGLTPDDKWTARHNPDGAPTHTGWATIIGVILALSVGAAVAVATIAFTSQRVFEYQQLRSSTAN</sequence>
<dbReference type="GO" id="GO:0016020">
    <property type="term" value="C:membrane"/>
    <property type="evidence" value="ECO:0007669"/>
    <property type="project" value="UniProtKB-SubCell"/>
</dbReference>
<dbReference type="Pfam" id="PF05154">
    <property type="entry name" value="TM2"/>
    <property type="match status" value="1"/>
</dbReference>